<dbReference type="GO" id="GO:0046872">
    <property type="term" value="F:metal ion binding"/>
    <property type="evidence" value="ECO:0007669"/>
    <property type="project" value="UniProtKB-KW"/>
</dbReference>
<dbReference type="PATRIC" id="fig|1379910.4.peg.1831"/>
<dbReference type="SUPFAM" id="SSF51182">
    <property type="entry name" value="RmlC-like cupins"/>
    <property type="match status" value="1"/>
</dbReference>
<dbReference type="PANTHER" id="PTHR43212">
    <property type="entry name" value="QUERCETIN 2,3-DIOXYGENASE"/>
    <property type="match status" value="1"/>
</dbReference>
<dbReference type="InterPro" id="IPR011051">
    <property type="entry name" value="RmlC_Cupin_sf"/>
</dbReference>
<keyword evidence="7" id="KW-1185">Reference proteome</keyword>
<comment type="cofactor">
    <cofactor evidence="2">
        <name>Fe cation</name>
        <dbReference type="ChEBI" id="CHEBI:24875"/>
    </cofactor>
    <text evidence="2">Binds 1 Fe cation per subunit.</text>
</comment>
<keyword evidence="2" id="KW-0479">Metal-binding</keyword>
<dbReference type="InterPro" id="IPR041602">
    <property type="entry name" value="Quercetinase_C"/>
</dbReference>
<feature type="domain" description="Quercetin 2,3-dioxygenase C-terminal cupin" evidence="5">
    <location>
        <begin position="154"/>
        <end position="231"/>
    </location>
</feature>
<protein>
    <submittedName>
        <fullName evidence="6">Pirin</fullName>
    </submittedName>
</protein>
<dbReference type="Gene3D" id="2.60.120.10">
    <property type="entry name" value="Jelly Rolls"/>
    <property type="match status" value="2"/>
</dbReference>
<proteinExistence type="inferred from homology"/>
<dbReference type="RefSeq" id="WP_048920560.1">
    <property type="nucleotide sequence ID" value="NZ_CP010777.1"/>
</dbReference>
<keyword evidence="2" id="KW-0408">Iron</keyword>
<evidence type="ECO:0000313" key="7">
    <source>
        <dbReference type="Proteomes" id="UP000036458"/>
    </source>
</evidence>
<dbReference type="EMBL" id="CP010777">
    <property type="protein sequence ID" value="AKQ45669.1"/>
    <property type="molecule type" value="Genomic_DNA"/>
</dbReference>
<feature type="binding site" evidence="2">
    <location>
        <position position="59"/>
    </location>
    <ligand>
        <name>Fe cation</name>
        <dbReference type="ChEBI" id="CHEBI:24875"/>
    </ligand>
</feature>
<dbReference type="Pfam" id="PF02678">
    <property type="entry name" value="Pirin"/>
    <property type="match status" value="1"/>
</dbReference>
<gene>
    <name evidence="6" type="ORF">TH63_08405</name>
</gene>
<dbReference type="CDD" id="cd02910">
    <property type="entry name" value="cupin_Yhhw_N"/>
    <property type="match status" value="1"/>
</dbReference>
<feature type="binding site" evidence="2">
    <location>
        <position position="103"/>
    </location>
    <ligand>
        <name>Fe cation</name>
        <dbReference type="ChEBI" id="CHEBI:24875"/>
    </ligand>
</feature>
<dbReference type="InterPro" id="IPR012093">
    <property type="entry name" value="Pirin"/>
</dbReference>
<evidence type="ECO:0000259" key="4">
    <source>
        <dbReference type="Pfam" id="PF02678"/>
    </source>
</evidence>
<dbReference type="Pfam" id="PF17954">
    <property type="entry name" value="Pirin_C_2"/>
    <property type="match status" value="1"/>
</dbReference>
<name>A0A0H4VPM7_9BACT</name>
<evidence type="ECO:0000256" key="3">
    <source>
        <dbReference type="RuleBase" id="RU003457"/>
    </source>
</evidence>
<dbReference type="InterPro" id="IPR014710">
    <property type="entry name" value="RmlC-like_jellyroll"/>
</dbReference>
<dbReference type="PANTHER" id="PTHR43212:SF3">
    <property type="entry name" value="QUERCETIN 2,3-DIOXYGENASE"/>
    <property type="match status" value="1"/>
</dbReference>
<evidence type="ECO:0000313" key="6">
    <source>
        <dbReference type="EMBL" id="AKQ45669.1"/>
    </source>
</evidence>
<dbReference type="KEGG" id="ruf:TH63_08405"/>
<reference evidence="6 7" key="1">
    <citation type="submission" date="2015-01" db="EMBL/GenBank/DDBJ databases">
        <title>Rufibacter sp./DG31D/ whole genome sequencing.</title>
        <authorList>
            <person name="Kim M.K."/>
            <person name="Srinivasan S."/>
            <person name="Lee J.-J."/>
        </authorList>
    </citation>
    <scope>NUCLEOTIDE SEQUENCE [LARGE SCALE GENOMIC DNA]</scope>
    <source>
        <strain evidence="6 7">DG31D</strain>
    </source>
</reference>
<dbReference type="Proteomes" id="UP000036458">
    <property type="component" value="Chromosome"/>
</dbReference>
<organism evidence="6 7">
    <name type="scientific">Rufibacter radiotolerans</name>
    <dbReference type="NCBI Taxonomy" id="1379910"/>
    <lineage>
        <taxon>Bacteria</taxon>
        <taxon>Pseudomonadati</taxon>
        <taxon>Bacteroidota</taxon>
        <taxon>Cytophagia</taxon>
        <taxon>Cytophagales</taxon>
        <taxon>Hymenobacteraceae</taxon>
        <taxon>Rufibacter</taxon>
    </lineage>
</organism>
<dbReference type="PIRSF" id="PIRSF006232">
    <property type="entry name" value="Pirin"/>
    <property type="match status" value="1"/>
</dbReference>
<comment type="similarity">
    <text evidence="1 3">Belongs to the pirin family.</text>
</comment>
<evidence type="ECO:0000256" key="2">
    <source>
        <dbReference type="PIRSR" id="PIRSR006232-1"/>
    </source>
</evidence>
<sequence>MIKVISAADRHRASHGWLESYFLFSFADYYDMENLHWGPLRVFNDDYVKGNSGFPEHPHSEMEIISIVLEGEVTHTDSLGNNTLIKAGEVQRMSTGTGVRHAERNNSDKDLHLYQLWFFPNKKGITPSYEQRAVDFLGEKNELVPLVTGQKVLEDVVYMNSNSTVYYCNLKDGKEIDFKTFPIRKGLIYVKSGELFVNGIQVQESDQVRSSDVDALRIKATADSSFILIDLPGVEANY</sequence>
<accession>A0A0H4VPM7</accession>
<evidence type="ECO:0000259" key="5">
    <source>
        <dbReference type="Pfam" id="PF17954"/>
    </source>
</evidence>
<feature type="binding site" evidence="2">
    <location>
        <position position="57"/>
    </location>
    <ligand>
        <name>Fe cation</name>
        <dbReference type="ChEBI" id="CHEBI:24875"/>
    </ligand>
</feature>
<feature type="domain" description="Pirin N-terminal" evidence="4">
    <location>
        <begin position="9"/>
        <end position="117"/>
    </location>
</feature>
<evidence type="ECO:0000256" key="1">
    <source>
        <dbReference type="ARBA" id="ARBA00008416"/>
    </source>
</evidence>
<feature type="binding site" evidence="2">
    <location>
        <position position="101"/>
    </location>
    <ligand>
        <name>Fe cation</name>
        <dbReference type="ChEBI" id="CHEBI:24875"/>
    </ligand>
</feature>
<dbReference type="STRING" id="1379910.TH63_08405"/>
<dbReference type="OrthoDB" id="321327at2"/>
<dbReference type="InterPro" id="IPR003829">
    <property type="entry name" value="Pirin_N_dom"/>
</dbReference>
<dbReference type="AlphaFoldDB" id="A0A0H4VPM7"/>